<proteinExistence type="predicted"/>
<dbReference type="InterPro" id="IPR011856">
    <property type="entry name" value="tRNA_endonuc-like_dom_sf"/>
</dbReference>
<evidence type="ECO:0000259" key="3">
    <source>
        <dbReference type="Pfam" id="PF14338"/>
    </source>
</evidence>
<dbReference type="GO" id="GO:0009307">
    <property type="term" value="P:DNA restriction-modification system"/>
    <property type="evidence" value="ECO:0007669"/>
    <property type="project" value="InterPro"/>
</dbReference>
<dbReference type="SUPFAM" id="SSF52980">
    <property type="entry name" value="Restriction endonuclease-like"/>
    <property type="match status" value="1"/>
</dbReference>
<feature type="domain" description="Restriction endonuclease type IV Mrr" evidence="2">
    <location>
        <begin position="164"/>
        <end position="285"/>
    </location>
</feature>
<dbReference type="InterPro" id="IPR025745">
    <property type="entry name" value="Mrr-like_N_dom"/>
</dbReference>
<dbReference type="AlphaFoldDB" id="A0A451BHJ1"/>
<dbReference type="EMBL" id="CAADHB010000001">
    <property type="protein sequence ID" value="VFK77760.1"/>
    <property type="molecule type" value="Genomic_DNA"/>
</dbReference>
<accession>A0A451BHJ1</accession>
<protein>
    <submittedName>
        <fullName evidence="4">Restriction system protein</fullName>
    </submittedName>
</protein>
<evidence type="ECO:0000313" key="4">
    <source>
        <dbReference type="EMBL" id="VFK77760.1"/>
    </source>
</evidence>
<dbReference type="InterPro" id="IPR007560">
    <property type="entry name" value="Restrct_endonuc_IV_Mrr"/>
</dbReference>
<dbReference type="Gene3D" id="3.40.1350.10">
    <property type="match status" value="1"/>
</dbReference>
<evidence type="ECO:0000259" key="2">
    <source>
        <dbReference type="Pfam" id="PF04471"/>
    </source>
</evidence>
<reference evidence="4" key="1">
    <citation type="submission" date="2019-02" db="EMBL/GenBank/DDBJ databases">
        <authorList>
            <person name="Gruber-Vodicka R. H."/>
            <person name="Seah K. B. B."/>
        </authorList>
    </citation>
    <scope>NUCLEOTIDE SEQUENCE</scope>
    <source>
        <strain evidence="4">BECK_S127</strain>
    </source>
</reference>
<dbReference type="InterPro" id="IPR011335">
    <property type="entry name" value="Restrct_endonuc-II-like"/>
</dbReference>
<feature type="region of interest" description="Disordered" evidence="1">
    <location>
        <begin position="114"/>
        <end position="140"/>
    </location>
</feature>
<dbReference type="GO" id="GO:0015666">
    <property type="term" value="F:restriction endodeoxyribonuclease activity"/>
    <property type="evidence" value="ECO:0007669"/>
    <property type="project" value="TreeGrafter"/>
</dbReference>
<feature type="domain" description="Restriction system protein Mrr-like N-terminal" evidence="3">
    <location>
        <begin position="6"/>
        <end position="92"/>
    </location>
</feature>
<dbReference type="PANTHER" id="PTHR30015:SF7">
    <property type="entry name" value="TYPE IV METHYL-DIRECTED RESTRICTION ENZYME ECOKMRR"/>
    <property type="match status" value="1"/>
</dbReference>
<dbReference type="InterPro" id="IPR052906">
    <property type="entry name" value="Type_IV_Methyl-Rstrct_Enzyme"/>
</dbReference>
<dbReference type="Pfam" id="PF04471">
    <property type="entry name" value="Mrr_cat"/>
    <property type="match status" value="1"/>
</dbReference>
<organism evidence="4">
    <name type="scientific">Candidatus Kentrum sp. SD</name>
    <dbReference type="NCBI Taxonomy" id="2126332"/>
    <lineage>
        <taxon>Bacteria</taxon>
        <taxon>Pseudomonadati</taxon>
        <taxon>Pseudomonadota</taxon>
        <taxon>Gammaproteobacteria</taxon>
        <taxon>Candidatus Kentrum</taxon>
    </lineage>
</organism>
<feature type="compositionally biased region" description="Basic and acidic residues" evidence="1">
    <location>
        <begin position="121"/>
        <end position="134"/>
    </location>
</feature>
<sequence length="312" mass="34362">MAVPDYQSLMLPLLAFAAQKNEETSNFDAMEILARELGLSEEDLDEMLPSGAQSKFANRVGWAATYMKKAGLLEATRRGHYRITTRGKALLDKNPGTIDVKLLQQYPEFIAFRQRKGTRSGSKEIASESPREPDDISSVTPSEALEGAYEDLRSELADVLLDRLKKTSPSFFERVVVELLVRMGYGGSRIDAGKAVGKSGDGGIDGIIKEDKLGLDVVYIQAKRWDNTPVGRPDVMQFAGALQGQRASKGIFMTTSRFTEDARSYVSQIGSKIVLIDGDQLTSLMMDHDVGVSTVSLYPVKKIDSDYFDEAI</sequence>
<gene>
    <name evidence="4" type="ORF">BECKSD772D_GA0070982_100189</name>
</gene>
<name>A0A451BHJ1_9GAMM</name>
<evidence type="ECO:0000256" key="1">
    <source>
        <dbReference type="SAM" id="MobiDB-lite"/>
    </source>
</evidence>
<dbReference type="GO" id="GO:0003677">
    <property type="term" value="F:DNA binding"/>
    <property type="evidence" value="ECO:0007669"/>
    <property type="project" value="InterPro"/>
</dbReference>
<dbReference type="Pfam" id="PF14338">
    <property type="entry name" value="Mrr_N"/>
    <property type="match status" value="1"/>
</dbReference>
<dbReference type="PANTHER" id="PTHR30015">
    <property type="entry name" value="MRR RESTRICTION SYSTEM PROTEIN"/>
    <property type="match status" value="1"/>
</dbReference>